<comment type="similarity">
    <text evidence="2">Belongs to the TBCC family.</text>
</comment>
<evidence type="ECO:0000256" key="3">
    <source>
        <dbReference type="ARBA" id="ARBA00022490"/>
    </source>
</evidence>
<dbReference type="FunCoup" id="T1ELL1">
    <property type="interactions" value="982"/>
</dbReference>
<dbReference type="PANTHER" id="PTHR15139:SF0">
    <property type="entry name" value="TUBULIN-SPECIFIC CHAPERONE C"/>
    <property type="match status" value="1"/>
</dbReference>
<dbReference type="KEGG" id="hro:HELRODRAFT_155706"/>
<gene>
    <name evidence="10" type="primary">20197461</name>
    <name evidence="9" type="ORF">HELRODRAFT_155706</name>
</gene>
<feature type="compositionally biased region" description="Basic and acidic residues" evidence="7">
    <location>
        <begin position="7"/>
        <end position="28"/>
    </location>
</feature>
<evidence type="ECO:0000256" key="7">
    <source>
        <dbReference type="SAM" id="MobiDB-lite"/>
    </source>
</evidence>
<dbReference type="FunFam" id="1.20.58.1250:FF:000002">
    <property type="entry name" value="Tubulin-specific chaperone c, putative"/>
    <property type="match status" value="1"/>
</dbReference>
<dbReference type="InterPro" id="IPR006599">
    <property type="entry name" value="CARP_motif"/>
</dbReference>
<dbReference type="GO" id="GO:0005737">
    <property type="term" value="C:cytoplasm"/>
    <property type="evidence" value="ECO:0000318"/>
    <property type="project" value="GO_Central"/>
</dbReference>
<evidence type="ECO:0000313" key="11">
    <source>
        <dbReference type="Proteomes" id="UP000015101"/>
    </source>
</evidence>
<dbReference type="Pfam" id="PF16752">
    <property type="entry name" value="TBCC_N"/>
    <property type="match status" value="1"/>
</dbReference>
<dbReference type="EnsemblMetazoa" id="HelroT155706">
    <property type="protein sequence ID" value="HelroP155706"/>
    <property type="gene ID" value="HelroG155706"/>
</dbReference>
<dbReference type="InterPro" id="IPR017901">
    <property type="entry name" value="C-CAP_CF_C-like"/>
</dbReference>
<evidence type="ECO:0000313" key="10">
    <source>
        <dbReference type="EnsemblMetazoa" id="HelroP155706"/>
    </source>
</evidence>
<dbReference type="InterPro" id="IPR027684">
    <property type="entry name" value="TBCC"/>
</dbReference>
<dbReference type="SMART" id="SM00673">
    <property type="entry name" value="CARP"/>
    <property type="match status" value="2"/>
</dbReference>
<dbReference type="InterPro" id="IPR012945">
    <property type="entry name" value="Tubulin-bd_cofactor_C_dom"/>
</dbReference>
<dbReference type="eggNOG" id="KOG2512">
    <property type="taxonomic scope" value="Eukaryota"/>
</dbReference>
<comment type="subunit">
    <text evidence="6">Supercomplex made of cofactors A to E. Cofactors A and D function by capturing and stabilizing tubulin in a quasi-native conformation. Cofactor E binds to the cofactor D-tubulin complex; interaction with cofactor C then causes the release of tubulin polypeptides that are committed to the native state.</text>
</comment>
<dbReference type="FunFam" id="2.160.20.70:FF:000007">
    <property type="entry name" value="tubulin-specific chaperone C"/>
    <property type="match status" value="1"/>
</dbReference>
<organism evidence="10 11">
    <name type="scientific">Helobdella robusta</name>
    <name type="common">Californian leech</name>
    <dbReference type="NCBI Taxonomy" id="6412"/>
    <lineage>
        <taxon>Eukaryota</taxon>
        <taxon>Metazoa</taxon>
        <taxon>Spiralia</taxon>
        <taxon>Lophotrochozoa</taxon>
        <taxon>Annelida</taxon>
        <taxon>Clitellata</taxon>
        <taxon>Hirudinea</taxon>
        <taxon>Rhynchobdellida</taxon>
        <taxon>Glossiphoniidae</taxon>
        <taxon>Helobdella</taxon>
    </lineage>
</organism>
<dbReference type="GO" id="GO:0015631">
    <property type="term" value="F:tubulin binding"/>
    <property type="evidence" value="ECO:0007669"/>
    <property type="project" value="InterPro"/>
</dbReference>
<reference evidence="9 11" key="2">
    <citation type="journal article" date="2013" name="Nature">
        <title>Insights into bilaterian evolution from three spiralian genomes.</title>
        <authorList>
            <person name="Simakov O."/>
            <person name="Marletaz F."/>
            <person name="Cho S.J."/>
            <person name="Edsinger-Gonzales E."/>
            <person name="Havlak P."/>
            <person name="Hellsten U."/>
            <person name="Kuo D.H."/>
            <person name="Larsson T."/>
            <person name="Lv J."/>
            <person name="Arendt D."/>
            <person name="Savage R."/>
            <person name="Osoegawa K."/>
            <person name="de Jong P."/>
            <person name="Grimwood J."/>
            <person name="Chapman J.A."/>
            <person name="Shapiro H."/>
            <person name="Aerts A."/>
            <person name="Otillar R.P."/>
            <person name="Terry A.Y."/>
            <person name="Boore J.L."/>
            <person name="Grigoriev I.V."/>
            <person name="Lindberg D.R."/>
            <person name="Seaver E.C."/>
            <person name="Weisblat D.A."/>
            <person name="Putnam N.H."/>
            <person name="Rokhsar D.S."/>
        </authorList>
    </citation>
    <scope>NUCLEOTIDE SEQUENCE</scope>
</reference>
<proteinExistence type="inferred from homology"/>
<dbReference type="STRING" id="6412.T1ELL1"/>
<accession>T1ELL1</accession>
<dbReference type="InterPro" id="IPR038397">
    <property type="entry name" value="TBCC_N_sf"/>
</dbReference>
<dbReference type="EMBL" id="AMQM01000635">
    <property type="status" value="NOT_ANNOTATED_CDS"/>
    <property type="molecule type" value="Genomic_DNA"/>
</dbReference>
<dbReference type="CTD" id="20197461"/>
<protein>
    <recommendedName>
        <fullName evidence="8">C-CAP/cofactor C-like domain-containing protein</fullName>
    </recommendedName>
</protein>
<feature type="region of interest" description="Disordered" evidence="7">
    <location>
        <begin position="1"/>
        <end position="28"/>
    </location>
</feature>
<keyword evidence="11" id="KW-1185">Reference proteome</keyword>
<keyword evidence="3" id="KW-0963">Cytoplasm</keyword>
<dbReference type="PANTHER" id="PTHR15139">
    <property type="entry name" value="TUBULIN FOLDING COFACTOR C"/>
    <property type="match status" value="1"/>
</dbReference>
<reference evidence="10" key="3">
    <citation type="submission" date="2015-06" db="UniProtKB">
        <authorList>
            <consortium name="EnsemblMetazoa"/>
        </authorList>
    </citation>
    <scope>IDENTIFICATION</scope>
</reference>
<dbReference type="GO" id="GO:0006457">
    <property type="term" value="P:protein folding"/>
    <property type="evidence" value="ECO:0000318"/>
    <property type="project" value="GO_Central"/>
</dbReference>
<dbReference type="InterPro" id="IPR016098">
    <property type="entry name" value="CAP/MinC_C"/>
</dbReference>
<evidence type="ECO:0000256" key="1">
    <source>
        <dbReference type="ARBA" id="ARBA00004496"/>
    </source>
</evidence>
<dbReference type="GO" id="GO:0007021">
    <property type="term" value="P:tubulin complex assembly"/>
    <property type="evidence" value="ECO:0000318"/>
    <property type="project" value="GO_Central"/>
</dbReference>
<feature type="domain" description="C-CAP/cofactor C-like" evidence="8">
    <location>
        <begin position="113"/>
        <end position="277"/>
    </location>
</feature>
<dbReference type="Proteomes" id="UP000015101">
    <property type="component" value="Unassembled WGS sequence"/>
</dbReference>
<evidence type="ECO:0000256" key="5">
    <source>
        <dbReference type="ARBA" id="ARBA00023186"/>
    </source>
</evidence>
<dbReference type="InterPro" id="IPR031925">
    <property type="entry name" value="TBCC_N"/>
</dbReference>
<evidence type="ECO:0000256" key="6">
    <source>
        <dbReference type="ARBA" id="ARBA00026055"/>
    </source>
</evidence>
<dbReference type="GeneID" id="20197461"/>
<evidence type="ECO:0000259" key="8">
    <source>
        <dbReference type="PROSITE" id="PS51329"/>
    </source>
</evidence>
<dbReference type="Gene3D" id="2.160.20.70">
    <property type="match status" value="1"/>
</dbReference>
<keyword evidence="4" id="KW-0007">Acetylation</keyword>
<dbReference type="GO" id="GO:0007023">
    <property type="term" value="P:post-chaperonin tubulin folding pathway"/>
    <property type="evidence" value="ECO:0007669"/>
    <property type="project" value="InterPro"/>
</dbReference>
<comment type="subcellular location">
    <subcellularLocation>
        <location evidence="1">Cytoplasm</location>
    </subcellularLocation>
</comment>
<name>T1ELL1_HELRO</name>
<evidence type="ECO:0000256" key="2">
    <source>
        <dbReference type="ARBA" id="ARBA00008848"/>
    </source>
</evidence>
<dbReference type="EMBL" id="KB096324">
    <property type="protein sequence ID" value="ESO06448.1"/>
    <property type="molecule type" value="Genomic_DNA"/>
</dbReference>
<reference evidence="11" key="1">
    <citation type="submission" date="2012-12" db="EMBL/GenBank/DDBJ databases">
        <authorList>
            <person name="Hellsten U."/>
            <person name="Grimwood J."/>
            <person name="Chapman J.A."/>
            <person name="Shapiro H."/>
            <person name="Aerts A."/>
            <person name="Otillar R.P."/>
            <person name="Terry A.Y."/>
            <person name="Boore J.L."/>
            <person name="Simakov O."/>
            <person name="Marletaz F."/>
            <person name="Cho S.-J."/>
            <person name="Edsinger-Gonzales E."/>
            <person name="Havlak P."/>
            <person name="Kuo D.-H."/>
            <person name="Larsson T."/>
            <person name="Lv J."/>
            <person name="Arendt D."/>
            <person name="Savage R."/>
            <person name="Osoegawa K."/>
            <person name="de Jong P."/>
            <person name="Lindberg D.R."/>
            <person name="Seaver E.C."/>
            <person name="Weisblat D.A."/>
            <person name="Putnam N.H."/>
            <person name="Grigoriev I.V."/>
            <person name="Rokhsar D.S."/>
        </authorList>
    </citation>
    <scope>NUCLEOTIDE SEQUENCE</scope>
</reference>
<evidence type="ECO:0000313" key="9">
    <source>
        <dbReference type="EMBL" id="ESO06448.1"/>
    </source>
</evidence>
<evidence type="ECO:0000256" key="4">
    <source>
        <dbReference type="ARBA" id="ARBA00022990"/>
    </source>
</evidence>
<keyword evidence="5" id="KW-0143">Chaperone</keyword>
<sequence>MATQKSRITEKLQKREEERIKNQQAKRNDKPVFHFAEETEEHFKKKFTDLQNELELLLAGVRKIEAAYVSSKLEGVEEAQEKLNTMQVFYTNSSGFISSFARKSAQSVITNLTKSIEEIKDSCYVNKKFSFKTNNNAKDIVNLDNVEIAKQNDEILNKDIRISNLTNCTVKLYGHPGAIHIDRIKNCKIFIGPVKGSILIEDCSDSKIIAACQQMRIHKTVQSHFYIHVTSRAIIEDSNNVKFAPFNWNYEGVKDHFNETGLDLEKNNWDLVEDFNWLVPNTLSPNWSILQKEDRMNWE</sequence>
<dbReference type="AlphaFoldDB" id="T1ELL1"/>
<dbReference type="HOGENOM" id="CLU_032612_2_1_1"/>
<dbReference type="Pfam" id="PF07986">
    <property type="entry name" value="TBCC"/>
    <property type="match status" value="1"/>
</dbReference>
<dbReference type="Gene3D" id="1.20.58.1250">
    <property type="entry name" value="Tubulin Binding Cofactor C, N-terminal domain"/>
    <property type="match status" value="1"/>
</dbReference>
<dbReference type="InParanoid" id="T1ELL1"/>
<dbReference type="OMA" id="CDAMRFG"/>
<dbReference type="PROSITE" id="PS51329">
    <property type="entry name" value="C_CAP_COFACTOR_C"/>
    <property type="match status" value="1"/>
</dbReference>
<dbReference type="RefSeq" id="XP_009015816.1">
    <property type="nucleotide sequence ID" value="XM_009017568.1"/>
</dbReference>
<dbReference type="OrthoDB" id="194775at2759"/>